<protein>
    <recommendedName>
        <fullName evidence="3">Glutamine amidotransferase type-2 domain-containing protein</fullName>
    </recommendedName>
</protein>
<dbReference type="GO" id="GO:0016740">
    <property type="term" value="F:transferase activity"/>
    <property type="evidence" value="ECO:0007669"/>
    <property type="project" value="UniProtKB-KW"/>
</dbReference>
<evidence type="ECO:0000259" key="3">
    <source>
        <dbReference type="PROSITE" id="PS51278"/>
    </source>
</evidence>
<feature type="domain" description="Glutamine amidotransferase type-2" evidence="3">
    <location>
        <begin position="1"/>
        <end position="192"/>
    </location>
</feature>
<evidence type="ECO:0000256" key="1">
    <source>
        <dbReference type="ARBA" id="ARBA00022679"/>
    </source>
</evidence>
<dbReference type="EMBL" id="BARS01014863">
    <property type="protein sequence ID" value="GAF97594.1"/>
    <property type="molecule type" value="Genomic_DNA"/>
</dbReference>
<dbReference type="SUPFAM" id="SSF56235">
    <property type="entry name" value="N-terminal nucleophile aminohydrolases (Ntn hydrolases)"/>
    <property type="match status" value="1"/>
</dbReference>
<evidence type="ECO:0000256" key="2">
    <source>
        <dbReference type="ARBA" id="ARBA00022962"/>
    </source>
</evidence>
<keyword evidence="1" id="KW-0808">Transferase</keyword>
<evidence type="ECO:0000313" key="4">
    <source>
        <dbReference type="EMBL" id="GAF97594.1"/>
    </source>
</evidence>
<name>X0TWE9_9ZZZZ</name>
<reference evidence="4" key="1">
    <citation type="journal article" date="2014" name="Front. Microbiol.">
        <title>High frequency of phylogenetically diverse reductive dehalogenase-homologous genes in deep subseafloor sedimentary metagenomes.</title>
        <authorList>
            <person name="Kawai M."/>
            <person name="Futagami T."/>
            <person name="Toyoda A."/>
            <person name="Takaki Y."/>
            <person name="Nishi S."/>
            <person name="Hori S."/>
            <person name="Arai W."/>
            <person name="Tsubouchi T."/>
            <person name="Morono Y."/>
            <person name="Uchiyama I."/>
            <person name="Ito T."/>
            <person name="Fujiyama A."/>
            <person name="Inagaki F."/>
            <person name="Takami H."/>
        </authorList>
    </citation>
    <scope>NUCLEOTIDE SEQUENCE</scope>
    <source>
        <strain evidence="4">Expedition CK06-06</strain>
    </source>
</reference>
<keyword evidence="2" id="KW-0315">Glutamine amidotransferase</keyword>
<proteinExistence type="predicted"/>
<gene>
    <name evidence="4" type="ORF">S01H1_24699</name>
</gene>
<dbReference type="AlphaFoldDB" id="X0TWE9"/>
<sequence length="223" mass="24149">MGTCRGGLAVRRGGAFTREIHDITNAQFRSKFEPDIGRMRGPIGVGVISDNESQPLLIGSHLGQYAIVTVGVISNNEQLAAKAFGRRTTHFSEMSEGGINPTELIATLINEEATFEEGIQHAQDVIEGSCSLLLLTDAGLYAARDRWGRTPLIVGTKDDSTAVASESTAFPNLDYEILKDLGPGEIVLATADGVETRKPANKQMQMCSFLWIYYGYPSSTYEG</sequence>
<dbReference type="Gene3D" id="3.60.20.10">
    <property type="entry name" value="Glutamine Phosphoribosylpyrophosphate, subunit 1, domain 1"/>
    <property type="match status" value="1"/>
</dbReference>
<accession>X0TWE9</accession>
<organism evidence="4">
    <name type="scientific">marine sediment metagenome</name>
    <dbReference type="NCBI Taxonomy" id="412755"/>
    <lineage>
        <taxon>unclassified sequences</taxon>
        <taxon>metagenomes</taxon>
        <taxon>ecological metagenomes</taxon>
    </lineage>
</organism>
<dbReference type="Pfam" id="PF13537">
    <property type="entry name" value="GATase_7"/>
    <property type="match status" value="1"/>
</dbReference>
<feature type="non-terminal residue" evidence="4">
    <location>
        <position position="223"/>
    </location>
</feature>
<dbReference type="PROSITE" id="PS51278">
    <property type="entry name" value="GATASE_TYPE_2"/>
    <property type="match status" value="1"/>
</dbReference>
<dbReference type="PANTHER" id="PTHR11907">
    <property type="entry name" value="AMIDOPHOSPHORIBOSYLTRANSFERASE"/>
    <property type="match status" value="1"/>
</dbReference>
<dbReference type="InterPro" id="IPR017932">
    <property type="entry name" value="GATase_2_dom"/>
</dbReference>
<dbReference type="InterPro" id="IPR029055">
    <property type="entry name" value="Ntn_hydrolases_N"/>
</dbReference>
<comment type="caution">
    <text evidence="4">The sequence shown here is derived from an EMBL/GenBank/DDBJ whole genome shotgun (WGS) entry which is preliminary data.</text>
</comment>